<evidence type="ECO:0000256" key="1">
    <source>
        <dbReference type="ARBA" id="ARBA00022603"/>
    </source>
</evidence>
<dbReference type="PROSITE" id="PS50280">
    <property type="entry name" value="SET"/>
    <property type="match status" value="1"/>
</dbReference>
<protein>
    <submittedName>
        <fullName evidence="5">SET and MYND domain-containing protein 5</fullName>
    </submittedName>
</protein>
<dbReference type="AlphaFoldDB" id="A0A8X6SGZ5"/>
<dbReference type="Gene3D" id="2.170.270.10">
    <property type="entry name" value="SET domain"/>
    <property type="match status" value="1"/>
</dbReference>
<keyword evidence="3" id="KW-0949">S-adenosyl-L-methionine</keyword>
<dbReference type="GO" id="GO:0032259">
    <property type="term" value="P:methylation"/>
    <property type="evidence" value="ECO:0007669"/>
    <property type="project" value="UniProtKB-KW"/>
</dbReference>
<dbReference type="SUPFAM" id="SSF53098">
    <property type="entry name" value="Ribonuclease H-like"/>
    <property type="match status" value="1"/>
</dbReference>
<proteinExistence type="predicted"/>
<dbReference type="InterPro" id="IPR046341">
    <property type="entry name" value="SET_dom_sf"/>
</dbReference>
<keyword evidence="2" id="KW-0808">Transferase</keyword>
<dbReference type="InterPro" id="IPR012337">
    <property type="entry name" value="RNaseH-like_sf"/>
</dbReference>
<dbReference type="GO" id="GO:0003676">
    <property type="term" value="F:nucleic acid binding"/>
    <property type="evidence" value="ECO:0007669"/>
    <property type="project" value="InterPro"/>
</dbReference>
<dbReference type="Gene3D" id="3.30.420.10">
    <property type="entry name" value="Ribonuclease H-like superfamily/Ribonuclease H"/>
    <property type="match status" value="1"/>
</dbReference>
<evidence type="ECO:0000259" key="4">
    <source>
        <dbReference type="PROSITE" id="PS50280"/>
    </source>
</evidence>
<feature type="domain" description="SET" evidence="4">
    <location>
        <begin position="41"/>
        <end position="187"/>
    </location>
</feature>
<dbReference type="SUPFAM" id="SSF82199">
    <property type="entry name" value="SET domain"/>
    <property type="match status" value="1"/>
</dbReference>
<keyword evidence="1" id="KW-0489">Methyltransferase</keyword>
<dbReference type="InterPro" id="IPR001214">
    <property type="entry name" value="SET_dom"/>
</dbReference>
<sequence>MSPKDAVHMYTDGSQLDSNSSDSGIYISFQDQEIENLRKNPDFCLVFHSELVAILEGLNSTEFLPQLYDVWIFSNSRSAIQHLANWHNERDHTGLGSRSPIGFELLQGECTRGPDLVLLISGMRNNNTNKTGLFLNNEGSGLYPLQSSCNHSCVPNAEATFPYNNFTLVMEAIKEIQPGEEIIVCYLDECNRNRSRHSRIKLLRENYLFSCTCPKCESQINDEDITSESDADGD</sequence>
<dbReference type="InterPro" id="IPR036397">
    <property type="entry name" value="RNaseH_sf"/>
</dbReference>
<dbReference type="EMBL" id="BMAU01021280">
    <property type="protein sequence ID" value="GFY08256.1"/>
    <property type="molecule type" value="Genomic_DNA"/>
</dbReference>
<evidence type="ECO:0000313" key="6">
    <source>
        <dbReference type="Proteomes" id="UP000887159"/>
    </source>
</evidence>
<name>A0A8X6SGZ5_TRICX</name>
<evidence type="ECO:0000256" key="2">
    <source>
        <dbReference type="ARBA" id="ARBA00022679"/>
    </source>
</evidence>
<dbReference type="Proteomes" id="UP000887159">
    <property type="component" value="Unassembled WGS sequence"/>
</dbReference>
<dbReference type="PANTHER" id="PTHR46402">
    <property type="entry name" value="SET AND MYND DOMAIN-CONTAINING PROTEIN 5"/>
    <property type="match status" value="1"/>
</dbReference>
<comment type="caution">
    <text evidence="5">The sequence shown here is derived from an EMBL/GenBank/DDBJ whole genome shotgun (WGS) entry which is preliminary data.</text>
</comment>
<accession>A0A8X6SGZ5</accession>
<gene>
    <name evidence="5" type="primary">smyd5</name>
    <name evidence="5" type="ORF">TNCV_1356631</name>
</gene>
<dbReference type="GO" id="GO:0045814">
    <property type="term" value="P:negative regulation of gene expression, epigenetic"/>
    <property type="evidence" value="ECO:0007669"/>
    <property type="project" value="TreeGrafter"/>
</dbReference>
<dbReference type="GO" id="GO:0042799">
    <property type="term" value="F:histone H4K20 methyltransferase activity"/>
    <property type="evidence" value="ECO:0007669"/>
    <property type="project" value="TreeGrafter"/>
</dbReference>
<organism evidence="5 6">
    <name type="scientific">Trichonephila clavipes</name>
    <name type="common">Golden silk orbweaver</name>
    <name type="synonym">Nephila clavipes</name>
    <dbReference type="NCBI Taxonomy" id="2585209"/>
    <lineage>
        <taxon>Eukaryota</taxon>
        <taxon>Metazoa</taxon>
        <taxon>Ecdysozoa</taxon>
        <taxon>Arthropoda</taxon>
        <taxon>Chelicerata</taxon>
        <taxon>Arachnida</taxon>
        <taxon>Araneae</taxon>
        <taxon>Araneomorphae</taxon>
        <taxon>Entelegynae</taxon>
        <taxon>Araneoidea</taxon>
        <taxon>Nephilidae</taxon>
        <taxon>Trichonephila</taxon>
    </lineage>
</organism>
<dbReference type="Pfam" id="PF00856">
    <property type="entry name" value="SET"/>
    <property type="match status" value="1"/>
</dbReference>
<evidence type="ECO:0000256" key="3">
    <source>
        <dbReference type="ARBA" id="ARBA00022691"/>
    </source>
</evidence>
<keyword evidence="6" id="KW-1185">Reference proteome</keyword>
<reference evidence="5" key="1">
    <citation type="submission" date="2020-08" db="EMBL/GenBank/DDBJ databases">
        <title>Multicomponent nature underlies the extraordinary mechanical properties of spider dragline silk.</title>
        <authorList>
            <person name="Kono N."/>
            <person name="Nakamura H."/>
            <person name="Mori M."/>
            <person name="Yoshida Y."/>
            <person name="Ohtoshi R."/>
            <person name="Malay A.D."/>
            <person name="Moran D.A.P."/>
            <person name="Tomita M."/>
            <person name="Numata K."/>
            <person name="Arakawa K."/>
        </authorList>
    </citation>
    <scope>NUCLEOTIDE SEQUENCE</scope>
</reference>
<evidence type="ECO:0000313" key="5">
    <source>
        <dbReference type="EMBL" id="GFY08256.1"/>
    </source>
</evidence>
<dbReference type="PANTHER" id="PTHR46402:SF2">
    <property type="entry name" value="HISTONE-LYSINE N-TRIMETHYLTRANSFERASE SMYD5"/>
    <property type="match status" value="1"/>
</dbReference>